<dbReference type="Pfam" id="PF13921">
    <property type="entry name" value="Myb_DNA-bind_6"/>
    <property type="match status" value="1"/>
</dbReference>
<feature type="compositionally biased region" description="Pro residues" evidence="9">
    <location>
        <begin position="179"/>
        <end position="190"/>
    </location>
</feature>
<feature type="compositionally biased region" description="Polar residues" evidence="9">
    <location>
        <begin position="139"/>
        <end position="155"/>
    </location>
</feature>
<feature type="compositionally biased region" description="Basic and acidic residues" evidence="9">
    <location>
        <begin position="344"/>
        <end position="376"/>
    </location>
</feature>
<dbReference type="SUPFAM" id="SSF46689">
    <property type="entry name" value="Homeodomain-like"/>
    <property type="match status" value="1"/>
</dbReference>
<feature type="compositionally biased region" description="Polar residues" evidence="9">
    <location>
        <begin position="199"/>
        <end position="210"/>
    </location>
</feature>
<feature type="compositionally biased region" description="Polar residues" evidence="9">
    <location>
        <begin position="1402"/>
        <end position="1416"/>
    </location>
</feature>
<feature type="compositionally biased region" description="Basic and acidic residues" evidence="9">
    <location>
        <begin position="1054"/>
        <end position="1065"/>
    </location>
</feature>
<feature type="compositionally biased region" description="Low complexity" evidence="9">
    <location>
        <begin position="1234"/>
        <end position="1256"/>
    </location>
</feature>
<feature type="compositionally biased region" description="Low complexity" evidence="9">
    <location>
        <begin position="1171"/>
        <end position="1193"/>
    </location>
</feature>
<evidence type="ECO:0000256" key="4">
    <source>
        <dbReference type="ARBA" id="ARBA00022853"/>
    </source>
</evidence>
<dbReference type="GO" id="GO:0005634">
    <property type="term" value="C:nucleus"/>
    <property type="evidence" value="ECO:0007669"/>
    <property type="project" value="UniProtKB-SubCell"/>
</dbReference>
<comment type="function">
    <text evidence="7">Component of the NuA4 histone acetyltransferase complex which is involved in transcriptional activation of selected genes principally by acetylation of nucleosomal histone H4 and H2A. The NuA4 complex is also involved in DNA repair.</text>
</comment>
<feature type="compositionally biased region" description="Basic and acidic residues" evidence="9">
    <location>
        <begin position="416"/>
        <end position="427"/>
    </location>
</feature>
<feature type="compositionally biased region" description="Basic and acidic residues" evidence="9">
    <location>
        <begin position="225"/>
        <end position="248"/>
    </location>
</feature>
<dbReference type="PROSITE" id="PS50090">
    <property type="entry name" value="MYB_LIKE"/>
    <property type="match status" value="1"/>
</dbReference>
<dbReference type="Proteomes" id="UP000799537">
    <property type="component" value="Unassembled WGS sequence"/>
</dbReference>
<feature type="compositionally biased region" description="Low complexity" evidence="9">
    <location>
        <begin position="1476"/>
        <end position="1491"/>
    </location>
</feature>
<evidence type="ECO:0000259" key="10">
    <source>
        <dbReference type="PROSITE" id="PS50090"/>
    </source>
</evidence>
<dbReference type="GeneID" id="54559958"/>
<feature type="domain" description="Myb-like" evidence="10">
    <location>
        <begin position="875"/>
        <end position="935"/>
    </location>
</feature>
<keyword evidence="5" id="KW-0234">DNA repair</keyword>
<dbReference type="RefSeq" id="XP_033667479.1">
    <property type="nucleotide sequence ID" value="XM_033806686.1"/>
</dbReference>
<dbReference type="OrthoDB" id="5364245at2759"/>
<name>A0A6A6CKA8_ZASCE</name>
<feature type="compositionally biased region" description="Polar residues" evidence="9">
    <location>
        <begin position="1449"/>
        <end position="1472"/>
    </location>
</feature>
<feature type="region of interest" description="Disordered" evidence="9">
    <location>
        <begin position="1022"/>
        <end position="1216"/>
    </location>
</feature>
<evidence type="ECO:0000313" key="13">
    <source>
        <dbReference type="Proteomes" id="UP000799537"/>
    </source>
</evidence>
<feature type="compositionally biased region" description="Polar residues" evidence="9">
    <location>
        <begin position="1158"/>
        <end position="1168"/>
    </location>
</feature>
<dbReference type="InterPro" id="IPR014012">
    <property type="entry name" value="HSA_dom"/>
</dbReference>
<gene>
    <name evidence="12" type="ORF">M409DRAFT_23224</name>
</gene>
<dbReference type="PROSITE" id="PS51204">
    <property type="entry name" value="HSA"/>
    <property type="match status" value="1"/>
</dbReference>
<comment type="subcellular location">
    <subcellularLocation>
        <location evidence="1">Nucleus</location>
    </subcellularLocation>
</comment>
<evidence type="ECO:0000256" key="6">
    <source>
        <dbReference type="ARBA" id="ARBA00023242"/>
    </source>
</evidence>
<evidence type="ECO:0000256" key="5">
    <source>
        <dbReference type="ARBA" id="ARBA00023204"/>
    </source>
</evidence>
<dbReference type="GO" id="GO:0035267">
    <property type="term" value="C:NuA4 histone acetyltransferase complex"/>
    <property type="evidence" value="ECO:0007669"/>
    <property type="project" value="TreeGrafter"/>
</dbReference>
<feature type="compositionally biased region" description="Polar residues" evidence="9">
    <location>
        <begin position="434"/>
        <end position="459"/>
    </location>
</feature>
<dbReference type="GO" id="GO:0006281">
    <property type="term" value="P:DNA repair"/>
    <property type="evidence" value="ECO:0007669"/>
    <property type="project" value="UniProtKB-KW"/>
</dbReference>
<feature type="compositionally biased region" description="Polar residues" evidence="9">
    <location>
        <begin position="258"/>
        <end position="268"/>
    </location>
</feature>
<keyword evidence="6" id="KW-0539">Nucleus</keyword>
<dbReference type="Pfam" id="PF07529">
    <property type="entry name" value="HSA"/>
    <property type="match status" value="1"/>
</dbReference>
<feature type="compositionally biased region" description="Polar residues" evidence="9">
    <location>
        <begin position="1081"/>
        <end position="1094"/>
    </location>
</feature>
<feature type="compositionally biased region" description="Low complexity" evidence="9">
    <location>
        <begin position="1358"/>
        <end position="1367"/>
    </location>
</feature>
<dbReference type="PANTHER" id="PTHR46459:SF1">
    <property type="entry name" value="E1A-BINDING PROTEIN P400"/>
    <property type="match status" value="1"/>
</dbReference>
<accession>A0A6A6CKA8</accession>
<dbReference type="CDD" id="cd00167">
    <property type="entry name" value="SANT"/>
    <property type="match status" value="1"/>
</dbReference>
<dbReference type="GO" id="GO:0006325">
    <property type="term" value="P:chromatin organization"/>
    <property type="evidence" value="ECO:0007669"/>
    <property type="project" value="UniProtKB-KW"/>
</dbReference>
<dbReference type="PANTHER" id="PTHR46459">
    <property type="entry name" value="E1A-BINDING PROTEIN P400-RELATED"/>
    <property type="match status" value="1"/>
</dbReference>
<dbReference type="GO" id="GO:0003682">
    <property type="term" value="F:chromatin binding"/>
    <property type="evidence" value="ECO:0007669"/>
    <property type="project" value="TreeGrafter"/>
</dbReference>
<feature type="region of interest" description="Disordered" evidence="9">
    <location>
        <begin position="137"/>
        <end position="548"/>
    </location>
</feature>
<feature type="compositionally biased region" description="Polar residues" evidence="9">
    <location>
        <begin position="1492"/>
        <end position="1501"/>
    </location>
</feature>
<comment type="similarity">
    <text evidence="2">Belongs to the EAF1 family.</text>
</comment>
<evidence type="ECO:0000256" key="1">
    <source>
        <dbReference type="ARBA" id="ARBA00004123"/>
    </source>
</evidence>
<proteinExistence type="inferred from homology"/>
<feature type="domain" description="HSA" evidence="11">
    <location>
        <begin position="633"/>
        <end position="709"/>
    </location>
</feature>
<feature type="compositionally biased region" description="Low complexity" evidence="9">
    <location>
        <begin position="1391"/>
        <end position="1401"/>
    </location>
</feature>
<dbReference type="InterPro" id="IPR009057">
    <property type="entry name" value="Homeodomain-like_sf"/>
</dbReference>
<feature type="compositionally biased region" description="Polar residues" evidence="9">
    <location>
        <begin position="509"/>
        <end position="548"/>
    </location>
</feature>
<feature type="compositionally biased region" description="Low complexity" evidence="9">
    <location>
        <begin position="1201"/>
        <end position="1216"/>
    </location>
</feature>
<evidence type="ECO:0000259" key="11">
    <source>
        <dbReference type="PROSITE" id="PS51204"/>
    </source>
</evidence>
<feature type="compositionally biased region" description="Low complexity" evidence="9">
    <location>
        <begin position="1097"/>
        <end position="1150"/>
    </location>
</feature>
<feature type="compositionally biased region" description="Polar residues" evidence="9">
    <location>
        <begin position="477"/>
        <end position="497"/>
    </location>
</feature>
<feature type="compositionally biased region" description="Polar residues" evidence="9">
    <location>
        <begin position="1368"/>
        <end position="1384"/>
    </location>
</feature>
<evidence type="ECO:0000256" key="9">
    <source>
        <dbReference type="SAM" id="MobiDB-lite"/>
    </source>
</evidence>
<reference evidence="12" key="1">
    <citation type="journal article" date="2020" name="Stud. Mycol.">
        <title>101 Dothideomycetes genomes: a test case for predicting lifestyles and emergence of pathogens.</title>
        <authorList>
            <person name="Haridas S."/>
            <person name="Albert R."/>
            <person name="Binder M."/>
            <person name="Bloem J."/>
            <person name="Labutti K."/>
            <person name="Salamov A."/>
            <person name="Andreopoulos B."/>
            <person name="Baker S."/>
            <person name="Barry K."/>
            <person name="Bills G."/>
            <person name="Bluhm B."/>
            <person name="Cannon C."/>
            <person name="Castanera R."/>
            <person name="Culley D."/>
            <person name="Daum C."/>
            <person name="Ezra D."/>
            <person name="Gonzalez J."/>
            <person name="Henrissat B."/>
            <person name="Kuo A."/>
            <person name="Liang C."/>
            <person name="Lipzen A."/>
            <person name="Lutzoni F."/>
            <person name="Magnuson J."/>
            <person name="Mondo S."/>
            <person name="Nolan M."/>
            <person name="Ohm R."/>
            <person name="Pangilinan J."/>
            <person name="Park H.-J."/>
            <person name="Ramirez L."/>
            <person name="Alfaro M."/>
            <person name="Sun H."/>
            <person name="Tritt A."/>
            <person name="Yoshinaga Y."/>
            <person name="Zwiers L.-H."/>
            <person name="Turgeon B."/>
            <person name="Goodwin S."/>
            <person name="Spatafora J."/>
            <person name="Crous P."/>
            <person name="Grigoriev I."/>
        </authorList>
    </citation>
    <scope>NUCLEOTIDE SEQUENCE</scope>
    <source>
        <strain evidence="12">ATCC 36951</strain>
    </source>
</reference>
<feature type="region of interest" description="Disordered" evidence="9">
    <location>
        <begin position="1"/>
        <end position="21"/>
    </location>
</feature>
<evidence type="ECO:0000256" key="7">
    <source>
        <dbReference type="ARBA" id="ARBA00025178"/>
    </source>
</evidence>
<sequence>MSLVDGLRRDASTKRDHELRSISSSHRGLLRGLWSVNTLIHNNLNLASLINHARDSEAITDDEAIFLKKNDLSNGLLFDPASLPPLPPTTAPQHVDAPIYASKPSSTSTELIQQVEKSENVDATAEDGVAAAVAAQLDPTGSKSTVATQPTTPNAAQDDAKAPRSASTTHNAPDQPDGPDVPPVDVAPPLPEDEADLTASEQQYVDQQEPSKPAKVVHLPPEDVQEAKLREREAEEERRRQSDAESKSSQHLAAPQTEIASSPSSTVGPYSAATPVPPQDSPDTSPDSESAQVEVLPPKEVRPSDEEQRQKEEHDRLLEAQKEIAKREALGDVDQTPDEQLQWEAREAAAREAEEQAAREEVGGPEPASKDARDSTEAEQVVESMQVDDETEAQAVSIPAQDEKHVKTPAAEEVEGVDRETKTKGDDDTVDVASRSNRTPHPIDTTVQTESPGEPSTASARPERMTTRVSSGVLRQKSVSEILGQSQSPPTNDQFDSSKAAMSPEPISPLTQRNPNDNANITQATPISTARQTPRSLQQHRLSTVSRPSLEQLDTLKGAADDPNKDYLEPLFRIQAHEAPNSNTKTLPELVRTGTKALSTDDHFTALHERLDFRMLRRIYQLQNANKWSLRQMEKCREPEQPVTLHDHMMEEMKWMRKDFKAERKMKKNVCAFLAQKCSEWVASGPEERKLLQVKVNATEPKATEDAADAVPELEQAGDSAAEDDMAPRTPRDTSPLPATVVIAPDLAETVQELRKSGKLAKAVTTLPIVGLRQEQDPKSTRTPVTLVSKFIEGKVLPKSANPTLKRSRFEYEDEAEALEAEPDSKRLREEQILAPENVECALFQDESKPIRERLHSNNAFRPPSEFIMPSTPFYEFRNGSQWIQDDDQKLRKLAKEYSFNWSLIADEMALPTRFKSSAERRTPWECFERWVELESLPADMRKTVYFKTWFQRLEQSQQAAERRYLQQVAHLQQAAAASGAPAHVPPRRRTIPTRVEKRKSSRYLWMIDGFRKLAKKREQQQWKQAETARAAAQRKSQTETNPVKMVKMTPQEFSKKRQERDEQMKAAQLQYLQKQREAAQRQSLMARQAQQGGLPNGAQPQQRPPGANQQGQQPQVQQPQPNGQPNVNGQAPPQQPQARQAVAVAPQRNGHLAPPQVNGQGMPQAQMQARPGMPQQNMQQMAQANAQGRNNQFPNQQQYPMPNGNMPSPGGNMTTAQQLQQNQALLAAFHQQQSGNNQGQNMTQNGTNQQMSASPSMPPPPTPHGGTPQQLSSGHVPQIIAITNQLRISNPGLSDDQLKAMATQQMKAQSQSSSQTRQSAMNAAAGIPNQSQMPQQQYAHNQNAYQRNGQMPGGMNGMYPNGDGNMQQANMSPANSSPSQQQVYAHKLWQRQQLQMQQTQSPNAQHAQLNGSPSVSHASPSMTPASPSMQYSNTTPMGGMGTPMANGMNGQRPPSRSNTPQMQRLGSSGSGVPTMGSGMQSPGSQMQGSSTRNMQASMAR</sequence>
<feature type="region of interest" description="Disordered" evidence="9">
    <location>
        <begin position="1348"/>
        <end position="1501"/>
    </location>
</feature>
<feature type="compositionally biased region" description="Basic and acidic residues" evidence="9">
    <location>
        <begin position="1"/>
        <end position="20"/>
    </location>
</feature>
<dbReference type="EMBL" id="ML993596">
    <property type="protein sequence ID" value="KAF2166590.1"/>
    <property type="molecule type" value="Genomic_DNA"/>
</dbReference>
<dbReference type="InterPro" id="IPR001005">
    <property type="entry name" value="SANT/Myb"/>
</dbReference>
<feature type="region of interest" description="Disordered" evidence="9">
    <location>
        <begin position="717"/>
        <end position="737"/>
    </location>
</feature>
<keyword evidence="13" id="KW-1185">Reference proteome</keyword>
<keyword evidence="3" id="KW-0227">DNA damage</keyword>
<organism evidence="12 13">
    <name type="scientific">Zasmidium cellare ATCC 36951</name>
    <dbReference type="NCBI Taxonomy" id="1080233"/>
    <lineage>
        <taxon>Eukaryota</taxon>
        <taxon>Fungi</taxon>
        <taxon>Dikarya</taxon>
        <taxon>Ascomycota</taxon>
        <taxon>Pezizomycotina</taxon>
        <taxon>Dothideomycetes</taxon>
        <taxon>Dothideomycetidae</taxon>
        <taxon>Mycosphaerellales</taxon>
        <taxon>Mycosphaerellaceae</taxon>
        <taxon>Zasmidium</taxon>
    </lineage>
</organism>
<dbReference type="Gene3D" id="1.10.10.60">
    <property type="entry name" value="Homeodomain-like"/>
    <property type="match status" value="1"/>
</dbReference>
<evidence type="ECO:0000313" key="12">
    <source>
        <dbReference type="EMBL" id="KAF2166590.1"/>
    </source>
</evidence>
<evidence type="ECO:0000256" key="2">
    <source>
        <dbReference type="ARBA" id="ARBA00008913"/>
    </source>
</evidence>
<keyword evidence="4" id="KW-0156">Chromatin regulator</keyword>
<evidence type="ECO:0000256" key="8">
    <source>
        <dbReference type="ARBA" id="ARBA00029670"/>
    </source>
</evidence>
<feature type="compositionally biased region" description="Low complexity" evidence="9">
    <location>
        <begin position="1417"/>
        <end position="1430"/>
    </location>
</feature>
<feature type="region of interest" description="Disordered" evidence="9">
    <location>
        <begin position="1234"/>
        <end position="1273"/>
    </location>
</feature>
<evidence type="ECO:0000256" key="3">
    <source>
        <dbReference type="ARBA" id="ARBA00022763"/>
    </source>
</evidence>
<dbReference type="SMART" id="SM00717">
    <property type="entry name" value="SANT"/>
    <property type="match status" value="1"/>
</dbReference>
<feature type="compositionally biased region" description="Basic and acidic residues" evidence="9">
    <location>
        <begin position="297"/>
        <end position="330"/>
    </location>
</feature>
<protein>
    <recommendedName>
        <fullName evidence="8">Vacuolar import and degradation protein 21</fullName>
    </recommendedName>
</protein>